<gene>
    <name evidence="1" type="ordered locus">Mthe_1691</name>
</gene>
<dbReference type="STRING" id="349307.Mthe_1691"/>
<dbReference type="InterPro" id="IPR050484">
    <property type="entry name" value="Transf_Hexapept/Carb_Anhydrase"/>
</dbReference>
<dbReference type="RefSeq" id="WP_011696835.1">
    <property type="nucleotide sequence ID" value="NC_008553.1"/>
</dbReference>
<keyword evidence="2" id="KW-1185">Reference proteome</keyword>
<dbReference type="EMBL" id="CP000477">
    <property type="protein sequence ID" value="ABK15457.1"/>
    <property type="molecule type" value="Genomic_DNA"/>
</dbReference>
<dbReference type="InterPro" id="IPR011004">
    <property type="entry name" value="Trimer_LpxA-like_sf"/>
</dbReference>
<dbReference type="PANTHER" id="PTHR13061:SF29">
    <property type="entry name" value="GAMMA CARBONIC ANHYDRASE-LIKE 1, MITOCHONDRIAL-RELATED"/>
    <property type="match status" value="1"/>
</dbReference>
<accession>A0B9T3</accession>
<dbReference type="GeneID" id="4463443"/>
<evidence type="ECO:0000313" key="1">
    <source>
        <dbReference type="EMBL" id="ABK15457.1"/>
    </source>
</evidence>
<reference evidence="1 2" key="1">
    <citation type="submission" date="2006-10" db="EMBL/GenBank/DDBJ databases">
        <title>Complete sequence of Methanosaeta thermophila PT.</title>
        <authorList>
            <consortium name="US DOE Joint Genome Institute"/>
            <person name="Copeland A."/>
            <person name="Lucas S."/>
            <person name="Lapidus A."/>
            <person name="Barry K."/>
            <person name="Detter J.C."/>
            <person name="Glavina del Rio T."/>
            <person name="Hammon N."/>
            <person name="Israni S."/>
            <person name="Pitluck S."/>
            <person name="Chain P."/>
            <person name="Malfatti S."/>
            <person name="Shin M."/>
            <person name="Vergez L."/>
            <person name="Schmutz J."/>
            <person name="Larimer F."/>
            <person name="Land M."/>
            <person name="Hauser L."/>
            <person name="Kyrpides N."/>
            <person name="Kim E."/>
            <person name="Smith K.S."/>
            <person name="Ingram-Smith C."/>
            <person name="Richardson P."/>
        </authorList>
    </citation>
    <scope>NUCLEOTIDE SEQUENCE [LARGE SCALE GENOMIC DNA]</scope>
    <source>
        <strain evidence="2">DSM 6194 / JCM 14653 / NBRC 101360 / PT</strain>
    </source>
</reference>
<dbReference type="GO" id="GO:0016740">
    <property type="term" value="F:transferase activity"/>
    <property type="evidence" value="ECO:0007669"/>
    <property type="project" value="UniProtKB-KW"/>
</dbReference>
<dbReference type="HOGENOM" id="CLU_064827_4_0_2"/>
<dbReference type="AlphaFoldDB" id="A0B9T3"/>
<sequence length="214" mass="23329">MSEKSIWPAASVPEPPDLPYPSERSDWEALWCEPVVDETAWVSPGAVLIGRVVLKRESSVWYGCVLRGDESYIEVGEKSNIQDCSVLHVEPDTPCIIGDHVTLGHRVTVHASHIEDWAMVGIGATVLSGSVVGSGAIVAAGALVLEGTKVPPETLWAGVPAREIRKVTPELRERVISTNRQYANRAAMYLHREKLLAKGRGQQGSHQHSDNILL</sequence>
<proteinExistence type="predicted"/>
<dbReference type="OrthoDB" id="10940at2157"/>
<evidence type="ECO:0000313" key="2">
    <source>
        <dbReference type="Proteomes" id="UP000000674"/>
    </source>
</evidence>
<dbReference type="PANTHER" id="PTHR13061">
    <property type="entry name" value="DYNACTIN SUBUNIT P25"/>
    <property type="match status" value="1"/>
</dbReference>
<protein>
    <submittedName>
        <fullName evidence="1">Carbonic anhydrases/acetyltransferases isoleucine patch superfamily-like protein</fullName>
    </submittedName>
</protein>
<dbReference type="Gene3D" id="2.160.10.10">
    <property type="entry name" value="Hexapeptide repeat proteins"/>
    <property type="match status" value="1"/>
</dbReference>
<dbReference type="KEGG" id="mtp:Mthe_1691"/>
<keyword evidence="1" id="KW-0808">Transferase</keyword>
<name>A0B9T3_METTP</name>
<dbReference type="InterPro" id="IPR047324">
    <property type="entry name" value="LbH_gamma_CA-like"/>
</dbReference>
<dbReference type="Proteomes" id="UP000000674">
    <property type="component" value="Chromosome"/>
</dbReference>
<dbReference type="CDD" id="cd04645">
    <property type="entry name" value="LbH_gamma_CA_like"/>
    <property type="match status" value="1"/>
</dbReference>
<organism evidence="1 2">
    <name type="scientific">Methanothrix thermoacetophila (strain DSM 6194 / JCM 14653 / NBRC 101360 / PT)</name>
    <name type="common">Methanosaeta thermophila</name>
    <dbReference type="NCBI Taxonomy" id="349307"/>
    <lineage>
        <taxon>Archaea</taxon>
        <taxon>Methanobacteriati</taxon>
        <taxon>Methanobacteriota</taxon>
        <taxon>Stenosarchaea group</taxon>
        <taxon>Methanomicrobia</taxon>
        <taxon>Methanotrichales</taxon>
        <taxon>Methanotrichaceae</taxon>
        <taxon>Methanothrix</taxon>
    </lineage>
</organism>
<dbReference type="SUPFAM" id="SSF51161">
    <property type="entry name" value="Trimeric LpxA-like enzymes"/>
    <property type="match status" value="1"/>
</dbReference>